<accession>A0A1G8E9G4</accession>
<dbReference type="OrthoDB" id="9773047at2"/>
<dbReference type="SUPFAM" id="SSF56601">
    <property type="entry name" value="beta-lactamase/transpeptidase-like"/>
    <property type="match status" value="1"/>
</dbReference>
<dbReference type="STRING" id="311334.SAMN05421846_101477"/>
<dbReference type="RefSeq" id="WP_089854633.1">
    <property type="nucleotide sequence ID" value="NZ_FNDW01000001.1"/>
</dbReference>
<dbReference type="Proteomes" id="UP000198869">
    <property type="component" value="Unassembled WGS sequence"/>
</dbReference>
<organism evidence="3 4">
    <name type="scientific">Chryseobacterium taeanense</name>
    <dbReference type="NCBI Taxonomy" id="311334"/>
    <lineage>
        <taxon>Bacteria</taxon>
        <taxon>Pseudomonadati</taxon>
        <taxon>Bacteroidota</taxon>
        <taxon>Flavobacteriia</taxon>
        <taxon>Flavobacteriales</taxon>
        <taxon>Weeksellaceae</taxon>
        <taxon>Chryseobacterium group</taxon>
        <taxon>Chryseobacterium</taxon>
    </lineage>
</organism>
<keyword evidence="4" id="KW-1185">Reference proteome</keyword>
<dbReference type="EMBL" id="FNDW01000001">
    <property type="protein sequence ID" value="SDH66534.1"/>
    <property type="molecule type" value="Genomic_DNA"/>
</dbReference>
<gene>
    <name evidence="3" type="ORF">SAMN05421846_101477</name>
</gene>
<dbReference type="InterPro" id="IPR001466">
    <property type="entry name" value="Beta-lactam-related"/>
</dbReference>
<dbReference type="Pfam" id="PF00144">
    <property type="entry name" value="Beta-lactamase"/>
    <property type="match status" value="1"/>
</dbReference>
<dbReference type="InterPro" id="IPR050789">
    <property type="entry name" value="Diverse_Enzym_Activities"/>
</dbReference>
<protein>
    <submittedName>
        <fullName evidence="3">CubicO group peptidase, beta-lactamase class C family</fullName>
    </submittedName>
</protein>
<name>A0A1G8E9G4_9FLAO</name>
<dbReference type="PANTHER" id="PTHR43283:SF7">
    <property type="entry name" value="BETA-LACTAMASE-RELATED DOMAIN-CONTAINING PROTEIN"/>
    <property type="match status" value="1"/>
</dbReference>
<dbReference type="Gene3D" id="3.40.710.10">
    <property type="entry name" value="DD-peptidase/beta-lactamase superfamily"/>
    <property type="match status" value="1"/>
</dbReference>
<feature type="domain" description="Beta-lactamase-related" evidence="2">
    <location>
        <begin position="249"/>
        <end position="520"/>
    </location>
</feature>
<feature type="signal peptide" evidence="1">
    <location>
        <begin position="1"/>
        <end position="18"/>
    </location>
</feature>
<dbReference type="InterPro" id="IPR012338">
    <property type="entry name" value="Beta-lactam/transpept-like"/>
</dbReference>
<evidence type="ECO:0000259" key="2">
    <source>
        <dbReference type="Pfam" id="PF00144"/>
    </source>
</evidence>
<sequence length="544" mass="62094">MKTILLFVLTFISGLSSAQNIVEPEKIENSVQKNYLHKIVFLDKAVPLENLKESDFSKTMTFQEDKNFDIRIFLDNSLVNYLHQLDSSLTADELLRRGNYQFNFIVDGKLIYTENLNTGAGTTDSKKVKTSFRIPFLSTANEDSWGRYLWMRFYLAHGGIDALEAGNHVLKIEIKPYLKTSALKVGDVIATGEIQLIVPQKNISEDRIAIQKIMPDSGWKVSEEKFNQKKIKDLNRKIAENRFREITGIVVIKKEKLLLEEYFNGYQRDSLNDTRSVGKSFSSALMGIAIKEGYLKNENLRLQELYDTKKFKNYSSKKDSVTIKSLLTMSSGFAGNDQDEESPGNEENMYPTDNWVTFVLNLPMSENKIGKTWSYFTAGVVLTGDILDKAVPKGLENYAQKKLFHPLGITNYQWQFTPQQKPSLAGGLKMSALDFAKFGQLYQNKGMWNGRQVLDKNWIKKSFTNYFTGNKDFEGYGYLFWRKVYKIGNKSFESYQSSGNGGNKIIIFTGIPVVMVITAKAYNKPYAHLQVDKMVQEFLLPAVL</sequence>
<reference evidence="4" key="1">
    <citation type="submission" date="2016-10" db="EMBL/GenBank/DDBJ databases">
        <authorList>
            <person name="Varghese N."/>
            <person name="Submissions S."/>
        </authorList>
    </citation>
    <scope>NUCLEOTIDE SEQUENCE [LARGE SCALE GENOMIC DNA]</scope>
    <source>
        <strain evidence="4">DSM 17071</strain>
    </source>
</reference>
<dbReference type="AlphaFoldDB" id="A0A1G8E9G4"/>
<dbReference type="PANTHER" id="PTHR43283">
    <property type="entry name" value="BETA-LACTAMASE-RELATED"/>
    <property type="match status" value="1"/>
</dbReference>
<evidence type="ECO:0000256" key="1">
    <source>
        <dbReference type="SAM" id="SignalP"/>
    </source>
</evidence>
<evidence type="ECO:0000313" key="4">
    <source>
        <dbReference type="Proteomes" id="UP000198869"/>
    </source>
</evidence>
<evidence type="ECO:0000313" key="3">
    <source>
        <dbReference type="EMBL" id="SDH66534.1"/>
    </source>
</evidence>
<proteinExistence type="predicted"/>
<keyword evidence="1" id="KW-0732">Signal</keyword>
<feature type="chain" id="PRO_5011438141" evidence="1">
    <location>
        <begin position="19"/>
        <end position="544"/>
    </location>
</feature>